<evidence type="ECO:0008006" key="10">
    <source>
        <dbReference type="Google" id="ProtNLM"/>
    </source>
</evidence>
<name>A0A194SA64_RHOGW</name>
<comment type="cofactor">
    <cofactor evidence="1 6">
        <name>heme</name>
        <dbReference type="ChEBI" id="CHEBI:30413"/>
    </cofactor>
</comment>
<dbReference type="InterPro" id="IPR050529">
    <property type="entry name" value="CYP450_sterol_14alpha_dmase"/>
</dbReference>
<evidence type="ECO:0000256" key="1">
    <source>
        <dbReference type="ARBA" id="ARBA00001971"/>
    </source>
</evidence>
<dbReference type="GeneID" id="28976728"/>
<dbReference type="AlphaFoldDB" id="A0A194SA64"/>
<protein>
    <recommendedName>
        <fullName evidence="10">Cytochrome P450</fullName>
    </recommendedName>
</protein>
<dbReference type="GO" id="GO:0016705">
    <property type="term" value="F:oxidoreductase activity, acting on paired donors, with incorporation or reduction of molecular oxygen"/>
    <property type="evidence" value="ECO:0007669"/>
    <property type="project" value="InterPro"/>
</dbReference>
<dbReference type="OMA" id="EYLLRNW"/>
<dbReference type="RefSeq" id="XP_018272340.1">
    <property type="nucleotide sequence ID" value="XM_018416280.1"/>
</dbReference>
<accession>A0A194SA64</accession>
<evidence type="ECO:0000256" key="4">
    <source>
        <dbReference type="ARBA" id="ARBA00022723"/>
    </source>
</evidence>
<proteinExistence type="inferred from homology"/>
<dbReference type="InterPro" id="IPR002403">
    <property type="entry name" value="Cyt_P450_E_grp-IV"/>
</dbReference>
<keyword evidence="4 6" id="KW-0479">Metal-binding</keyword>
<evidence type="ECO:0000313" key="9">
    <source>
        <dbReference type="Proteomes" id="UP000053890"/>
    </source>
</evidence>
<dbReference type="Proteomes" id="UP000053890">
    <property type="component" value="Unassembled WGS sequence"/>
</dbReference>
<dbReference type="PANTHER" id="PTHR24304:SF2">
    <property type="entry name" value="24-HYDROXYCHOLESTEROL 7-ALPHA-HYDROXYLASE"/>
    <property type="match status" value="1"/>
</dbReference>
<keyword evidence="5 6" id="KW-0408">Iron</keyword>
<dbReference type="GO" id="GO:0020037">
    <property type="term" value="F:heme binding"/>
    <property type="evidence" value="ECO:0007669"/>
    <property type="project" value="InterPro"/>
</dbReference>
<comment type="similarity">
    <text evidence="2">Belongs to the cytochrome P450 family.</text>
</comment>
<evidence type="ECO:0000256" key="6">
    <source>
        <dbReference type="PIRSR" id="PIRSR602403-1"/>
    </source>
</evidence>
<dbReference type="InterPro" id="IPR036396">
    <property type="entry name" value="Cyt_P450_sf"/>
</dbReference>
<keyword evidence="3 6" id="KW-0349">Heme</keyword>
<dbReference type="EMBL" id="KQ474076">
    <property type="protein sequence ID" value="KPV76291.1"/>
    <property type="molecule type" value="Genomic_DNA"/>
</dbReference>
<feature type="binding site" description="axial binding residue" evidence="6">
    <location>
        <position position="459"/>
    </location>
    <ligand>
        <name>heme</name>
        <dbReference type="ChEBI" id="CHEBI:30413"/>
    </ligand>
    <ligandPart>
        <name>Fe</name>
        <dbReference type="ChEBI" id="CHEBI:18248"/>
    </ligandPart>
</feature>
<evidence type="ECO:0000256" key="3">
    <source>
        <dbReference type="ARBA" id="ARBA00022617"/>
    </source>
</evidence>
<evidence type="ECO:0000256" key="7">
    <source>
        <dbReference type="SAM" id="SignalP"/>
    </source>
</evidence>
<organism evidence="8 9">
    <name type="scientific">Rhodotorula graminis (strain WP1)</name>
    <dbReference type="NCBI Taxonomy" id="578459"/>
    <lineage>
        <taxon>Eukaryota</taxon>
        <taxon>Fungi</taxon>
        <taxon>Dikarya</taxon>
        <taxon>Basidiomycota</taxon>
        <taxon>Pucciniomycotina</taxon>
        <taxon>Microbotryomycetes</taxon>
        <taxon>Sporidiobolales</taxon>
        <taxon>Sporidiobolaceae</taxon>
        <taxon>Rhodotorula</taxon>
    </lineage>
</organism>
<dbReference type="OrthoDB" id="3366823at2759"/>
<dbReference type="PRINTS" id="PR00465">
    <property type="entry name" value="EP450IV"/>
</dbReference>
<keyword evidence="7" id="KW-0732">Signal</keyword>
<gene>
    <name evidence="8" type="ORF">RHOBADRAFT_52317</name>
</gene>
<feature type="signal peptide" evidence="7">
    <location>
        <begin position="1"/>
        <end position="23"/>
    </location>
</feature>
<dbReference type="GO" id="GO:0005506">
    <property type="term" value="F:iron ion binding"/>
    <property type="evidence" value="ECO:0007669"/>
    <property type="project" value="InterPro"/>
</dbReference>
<dbReference type="SUPFAM" id="SSF48264">
    <property type="entry name" value="Cytochrome P450"/>
    <property type="match status" value="1"/>
</dbReference>
<dbReference type="PANTHER" id="PTHR24304">
    <property type="entry name" value="CYTOCHROME P450 FAMILY 7"/>
    <property type="match status" value="1"/>
</dbReference>
<reference evidence="8 9" key="1">
    <citation type="journal article" date="2015" name="Front. Microbiol.">
        <title>Genome sequence of the plant growth promoting endophytic yeast Rhodotorula graminis WP1.</title>
        <authorList>
            <person name="Firrincieli A."/>
            <person name="Otillar R."/>
            <person name="Salamov A."/>
            <person name="Schmutz J."/>
            <person name="Khan Z."/>
            <person name="Redman R.S."/>
            <person name="Fleck N.D."/>
            <person name="Lindquist E."/>
            <person name="Grigoriev I.V."/>
            <person name="Doty S.L."/>
        </authorList>
    </citation>
    <scope>NUCLEOTIDE SEQUENCE [LARGE SCALE GENOMIC DNA]</scope>
    <source>
        <strain evidence="8 9">WP1</strain>
    </source>
</reference>
<keyword evidence="9" id="KW-1185">Reference proteome</keyword>
<evidence type="ECO:0000256" key="2">
    <source>
        <dbReference type="ARBA" id="ARBA00010617"/>
    </source>
</evidence>
<dbReference type="GO" id="GO:0008395">
    <property type="term" value="F:steroid hydroxylase activity"/>
    <property type="evidence" value="ECO:0007669"/>
    <property type="project" value="TreeGrafter"/>
</dbReference>
<evidence type="ECO:0000313" key="8">
    <source>
        <dbReference type="EMBL" id="KPV76291.1"/>
    </source>
</evidence>
<dbReference type="Pfam" id="PF00067">
    <property type="entry name" value="p450"/>
    <property type="match status" value="1"/>
</dbReference>
<feature type="chain" id="PRO_5008265566" description="Cytochrome P450" evidence="7">
    <location>
        <begin position="24"/>
        <end position="546"/>
    </location>
</feature>
<evidence type="ECO:0000256" key="5">
    <source>
        <dbReference type="ARBA" id="ARBA00023004"/>
    </source>
</evidence>
<dbReference type="InterPro" id="IPR001128">
    <property type="entry name" value="Cyt_P450"/>
</dbReference>
<dbReference type="Gene3D" id="1.10.630.10">
    <property type="entry name" value="Cytochrome P450"/>
    <property type="match status" value="1"/>
</dbReference>
<sequence length="546" mass="60251">MHAMLDLQAVAPALLLALAAALAARIFAPRPSTPPSAPTYGPWYLPPFVRGALAVYRLGKEEDGFLLAARRDYGTVVWVPWPMSQHIVLETEAIRRVYQAPEKALSFYPIRREMQGSAFGASFWNDKSIMNGQVFPVHARGMKNLAPALERFITVVRARIADLAAQVDAATSGAVTIKPAEWIADTYFEASLAGMFGPNVRDAKGVSRDELWRAFCEFDKAFPIMASGMVPAWLLDRIPDVVTGKKAQGVLADIFEAWIRDGFEGLDEGVIRDMAEIPLKNDLGAHEAGKLLIADFWALQANAPYIGIQLLVFLLQAPQPFRDELLAEIDSSLAVTEDSPGPDLLTFQHLSSTSTLPLLSSCITETLRLGTATFSIRVVPQPFVLPTSAGEKHPEVVIPADTRLICATRVHHLNDEVWDRASEWDGKRFFDEKDKGEEAGRRSRRARDVYGFGGGNSRCEGQHFATAELKAFTSLFLSTFEVEVVSPVGKPDFDELYEPIELAGVDKPGFRPRRIPERVGMGAYQFTNAANADFELTVRRRTTTTA</sequence>
<dbReference type="STRING" id="578459.A0A194SA64"/>